<dbReference type="PANTHER" id="PTHR10695:SF46">
    <property type="entry name" value="BIFUNCTIONAL COENZYME A SYNTHASE-RELATED"/>
    <property type="match status" value="1"/>
</dbReference>
<dbReference type="GO" id="GO:0004140">
    <property type="term" value="F:dephospho-CoA kinase activity"/>
    <property type="evidence" value="ECO:0007669"/>
    <property type="project" value="UniProtKB-UniRule"/>
</dbReference>
<feature type="binding site" evidence="3">
    <location>
        <begin position="17"/>
        <end position="22"/>
    </location>
    <ligand>
        <name>ATP</name>
        <dbReference type="ChEBI" id="CHEBI:30616"/>
    </ligand>
</feature>
<comment type="function">
    <text evidence="3">Catalyzes the phosphorylation of the 3'-hydroxyl group of dephosphocoenzyme A to form coenzyme A.</text>
</comment>
<dbReference type="Gene3D" id="3.40.50.300">
    <property type="entry name" value="P-loop containing nucleotide triphosphate hydrolases"/>
    <property type="match status" value="1"/>
</dbReference>
<evidence type="ECO:0000313" key="6">
    <source>
        <dbReference type="Proteomes" id="UP000823960"/>
    </source>
</evidence>
<comment type="similarity">
    <text evidence="3">Belongs to the CoaE family.</text>
</comment>
<comment type="subcellular location">
    <subcellularLocation>
        <location evidence="3">Cytoplasm</location>
    </subcellularLocation>
</comment>
<reference evidence="5" key="1">
    <citation type="submission" date="2020-10" db="EMBL/GenBank/DDBJ databases">
        <authorList>
            <person name="Gilroy R."/>
        </authorList>
    </citation>
    <scope>NUCLEOTIDE SEQUENCE</scope>
    <source>
        <strain evidence="5">1370</strain>
    </source>
</reference>
<dbReference type="PROSITE" id="PS51219">
    <property type="entry name" value="DPCK"/>
    <property type="match status" value="1"/>
</dbReference>
<proteinExistence type="inferred from homology"/>
<keyword evidence="3 5" id="KW-0808">Transferase</keyword>
<dbReference type="SUPFAM" id="SSF52540">
    <property type="entry name" value="P-loop containing nucleoside triphosphate hydrolases"/>
    <property type="match status" value="1"/>
</dbReference>
<dbReference type="GO" id="GO:0015937">
    <property type="term" value="P:coenzyme A biosynthetic process"/>
    <property type="evidence" value="ECO:0007669"/>
    <property type="project" value="UniProtKB-UniRule"/>
</dbReference>
<dbReference type="Proteomes" id="UP000823960">
    <property type="component" value="Unassembled WGS sequence"/>
</dbReference>
<evidence type="ECO:0000256" key="2">
    <source>
        <dbReference type="ARBA" id="ARBA00022840"/>
    </source>
</evidence>
<dbReference type="EMBL" id="DVOL01000010">
    <property type="protein sequence ID" value="HIV10227.1"/>
    <property type="molecule type" value="Genomic_DNA"/>
</dbReference>
<organism evidence="5 6">
    <name type="scientific">Candidatus Faeciplasma avium</name>
    <dbReference type="NCBI Taxonomy" id="2840798"/>
    <lineage>
        <taxon>Bacteria</taxon>
        <taxon>Bacillati</taxon>
        <taxon>Bacillota</taxon>
        <taxon>Clostridia</taxon>
        <taxon>Eubacteriales</taxon>
        <taxon>Oscillospiraceae</taxon>
        <taxon>Oscillospiraceae incertae sedis</taxon>
        <taxon>Candidatus Faeciplasma</taxon>
    </lineage>
</organism>
<evidence type="ECO:0000256" key="3">
    <source>
        <dbReference type="HAMAP-Rule" id="MF_00376"/>
    </source>
</evidence>
<sequence>MKLFKDITIIGLTGQSGAGKSSVAGILKDLGFNIVDADKVSHRAASIEDFLEELKKSFPRCVDGGRLDRRAAAELIFGDKSAKEKYTSIIFPYITRLCFEELYRLSRTSPGIVVFDAPTLFESGLDSVCEAVISVVAPYCTLVERIMARDSVSRELAVARLESQKSEEFFRSSSDYLINNNLSYSELVKSTEEVALAVRERFRCLKE</sequence>
<keyword evidence="3" id="KW-0963">Cytoplasm</keyword>
<protein>
    <recommendedName>
        <fullName evidence="3 4">Dephospho-CoA kinase</fullName>
        <ecNumber evidence="3 4">2.7.1.24</ecNumber>
    </recommendedName>
    <alternativeName>
        <fullName evidence="3">Dephosphocoenzyme A kinase</fullName>
    </alternativeName>
</protein>
<evidence type="ECO:0000313" key="5">
    <source>
        <dbReference type="EMBL" id="HIV10227.1"/>
    </source>
</evidence>
<reference evidence="5" key="2">
    <citation type="journal article" date="2021" name="PeerJ">
        <title>Extensive microbial diversity within the chicken gut microbiome revealed by metagenomics and culture.</title>
        <authorList>
            <person name="Gilroy R."/>
            <person name="Ravi A."/>
            <person name="Getino M."/>
            <person name="Pursley I."/>
            <person name="Horton D.L."/>
            <person name="Alikhan N.F."/>
            <person name="Baker D."/>
            <person name="Gharbi K."/>
            <person name="Hall N."/>
            <person name="Watson M."/>
            <person name="Adriaenssens E.M."/>
            <person name="Foster-Nyarko E."/>
            <person name="Jarju S."/>
            <person name="Secka A."/>
            <person name="Antonio M."/>
            <person name="Oren A."/>
            <person name="Chaudhuri R.R."/>
            <person name="La Ragione R."/>
            <person name="Hildebrand F."/>
            <person name="Pallen M.J."/>
        </authorList>
    </citation>
    <scope>NUCLEOTIDE SEQUENCE</scope>
    <source>
        <strain evidence="5">1370</strain>
    </source>
</reference>
<comment type="caution">
    <text evidence="5">The sequence shown here is derived from an EMBL/GenBank/DDBJ whole genome shotgun (WGS) entry which is preliminary data.</text>
</comment>
<gene>
    <name evidence="3" type="primary">coaE</name>
    <name evidence="5" type="ORF">IAD28_00825</name>
</gene>
<accession>A0A9D1T3H3</accession>
<dbReference type="NCBIfam" id="TIGR00152">
    <property type="entry name" value="dephospho-CoA kinase"/>
    <property type="match status" value="1"/>
</dbReference>
<dbReference type="Pfam" id="PF01121">
    <property type="entry name" value="CoaE"/>
    <property type="match status" value="1"/>
</dbReference>
<dbReference type="EC" id="2.7.1.24" evidence="3 4"/>
<comment type="pathway">
    <text evidence="3">Cofactor biosynthesis; coenzyme A biosynthesis; CoA from (R)-pantothenate: step 5/5.</text>
</comment>
<dbReference type="AlphaFoldDB" id="A0A9D1T3H3"/>
<dbReference type="PANTHER" id="PTHR10695">
    <property type="entry name" value="DEPHOSPHO-COA KINASE-RELATED"/>
    <property type="match status" value="1"/>
</dbReference>
<dbReference type="GO" id="GO:0005737">
    <property type="term" value="C:cytoplasm"/>
    <property type="evidence" value="ECO:0007669"/>
    <property type="project" value="UniProtKB-SubCell"/>
</dbReference>
<comment type="catalytic activity">
    <reaction evidence="3">
        <text>3'-dephospho-CoA + ATP = ADP + CoA + H(+)</text>
        <dbReference type="Rhea" id="RHEA:18245"/>
        <dbReference type="ChEBI" id="CHEBI:15378"/>
        <dbReference type="ChEBI" id="CHEBI:30616"/>
        <dbReference type="ChEBI" id="CHEBI:57287"/>
        <dbReference type="ChEBI" id="CHEBI:57328"/>
        <dbReference type="ChEBI" id="CHEBI:456216"/>
        <dbReference type="EC" id="2.7.1.24"/>
    </reaction>
</comment>
<keyword evidence="3" id="KW-0173">Coenzyme A biosynthesis</keyword>
<dbReference type="HAMAP" id="MF_00376">
    <property type="entry name" value="Dephospho_CoA_kinase"/>
    <property type="match status" value="1"/>
</dbReference>
<dbReference type="InterPro" id="IPR001977">
    <property type="entry name" value="Depp_CoAkinase"/>
</dbReference>
<keyword evidence="2 3" id="KW-0067">ATP-binding</keyword>
<name>A0A9D1T3H3_9FIRM</name>
<keyword evidence="1 3" id="KW-0547">Nucleotide-binding</keyword>
<evidence type="ECO:0000256" key="1">
    <source>
        <dbReference type="ARBA" id="ARBA00022741"/>
    </source>
</evidence>
<evidence type="ECO:0000256" key="4">
    <source>
        <dbReference type="NCBIfam" id="TIGR00152"/>
    </source>
</evidence>
<dbReference type="GO" id="GO:0005524">
    <property type="term" value="F:ATP binding"/>
    <property type="evidence" value="ECO:0007669"/>
    <property type="project" value="UniProtKB-UniRule"/>
</dbReference>
<dbReference type="InterPro" id="IPR027417">
    <property type="entry name" value="P-loop_NTPase"/>
</dbReference>
<keyword evidence="3 5" id="KW-0418">Kinase</keyword>
<dbReference type="CDD" id="cd02022">
    <property type="entry name" value="DPCK"/>
    <property type="match status" value="1"/>
</dbReference>